<dbReference type="EMBL" id="CP042912">
    <property type="protein sequence ID" value="QEG24740.1"/>
    <property type="molecule type" value="Genomic_DNA"/>
</dbReference>
<dbReference type="GO" id="GO:0007165">
    <property type="term" value="P:signal transduction"/>
    <property type="evidence" value="ECO:0007669"/>
    <property type="project" value="TreeGrafter"/>
</dbReference>
<dbReference type="Pfam" id="PF17820">
    <property type="entry name" value="PDZ_6"/>
    <property type="match status" value="1"/>
</dbReference>
<dbReference type="Gene3D" id="2.30.42.10">
    <property type="match status" value="1"/>
</dbReference>
<dbReference type="SUPFAM" id="SSF50156">
    <property type="entry name" value="PDZ domain-like"/>
    <property type="match status" value="1"/>
</dbReference>
<organism evidence="2 3">
    <name type="scientific">Mariniblastus fucicola</name>
    <dbReference type="NCBI Taxonomy" id="980251"/>
    <lineage>
        <taxon>Bacteria</taxon>
        <taxon>Pseudomonadati</taxon>
        <taxon>Planctomycetota</taxon>
        <taxon>Planctomycetia</taxon>
        <taxon>Pirellulales</taxon>
        <taxon>Pirellulaceae</taxon>
        <taxon>Mariniblastus</taxon>
    </lineage>
</organism>
<dbReference type="InterPro" id="IPR041489">
    <property type="entry name" value="PDZ_6"/>
</dbReference>
<keyword evidence="3" id="KW-1185">Reference proteome</keyword>
<dbReference type="OrthoDB" id="9812068at2"/>
<accession>A0A5B9PHG9</accession>
<dbReference type="PANTHER" id="PTHR32060">
    <property type="entry name" value="TAIL-SPECIFIC PROTEASE"/>
    <property type="match status" value="1"/>
</dbReference>
<dbReference type="GO" id="GO:0008236">
    <property type="term" value="F:serine-type peptidase activity"/>
    <property type="evidence" value="ECO:0007669"/>
    <property type="project" value="InterPro"/>
</dbReference>
<dbReference type="SMART" id="SM00245">
    <property type="entry name" value="TSPc"/>
    <property type="match status" value="1"/>
</dbReference>
<dbReference type="SMART" id="SM00228">
    <property type="entry name" value="PDZ"/>
    <property type="match status" value="1"/>
</dbReference>
<dbReference type="GO" id="GO:0006508">
    <property type="term" value="P:proteolysis"/>
    <property type="evidence" value="ECO:0007669"/>
    <property type="project" value="UniProtKB-KW"/>
</dbReference>
<dbReference type="InterPro" id="IPR036034">
    <property type="entry name" value="PDZ_sf"/>
</dbReference>
<dbReference type="SUPFAM" id="SSF52096">
    <property type="entry name" value="ClpP/crotonase"/>
    <property type="match status" value="1"/>
</dbReference>
<dbReference type="PANTHER" id="PTHR32060:SF22">
    <property type="entry name" value="CARBOXYL-TERMINAL-PROCESSING PEPTIDASE 3, CHLOROPLASTIC"/>
    <property type="match status" value="1"/>
</dbReference>
<dbReference type="Pfam" id="PF03572">
    <property type="entry name" value="Peptidase_S41"/>
    <property type="match status" value="1"/>
</dbReference>
<protein>
    <submittedName>
        <fullName evidence="2">Putative CtpA-like serine protease</fullName>
        <ecNumber evidence="2">3.4.21.-</ecNumber>
    </submittedName>
</protein>
<keyword evidence="2" id="KW-0645">Protease</keyword>
<feature type="domain" description="PDZ" evidence="1">
    <location>
        <begin position="122"/>
        <end position="210"/>
    </location>
</feature>
<dbReference type="InterPro" id="IPR001478">
    <property type="entry name" value="PDZ"/>
</dbReference>
<dbReference type="InterPro" id="IPR029045">
    <property type="entry name" value="ClpP/crotonase-like_dom_sf"/>
</dbReference>
<dbReference type="EC" id="3.4.21.-" evidence="2"/>
<dbReference type="RefSeq" id="WP_075083701.1">
    <property type="nucleotide sequence ID" value="NZ_CP042912.1"/>
</dbReference>
<dbReference type="GO" id="GO:0004175">
    <property type="term" value="F:endopeptidase activity"/>
    <property type="evidence" value="ECO:0007669"/>
    <property type="project" value="TreeGrafter"/>
</dbReference>
<proteinExistence type="predicted"/>
<sequence>MNFLQTIPVWALLFFFFIAPSTHGQTQPPTPELSRLLEVCHIVADHHAEPPTMQQLVLLAAKSIHHSQETVSAKDLSQQISRLRTDQEFLSLLQSTIKNSDAFDATVAIENFLERIPGTGRLIDLEAAKHDVQAKPNGLVGVGIALSIEQNQPLISECFYGGPASIAGVKSNDTILEIDGKPTAGQSLNEIVSQLRGAADSKVALLLQHPTAGTRTVVVTRNVTFIPTVTGAFQNDDGKWNYRLKDHPELALLRIDRFGNGTAEELEKLSLLLDRTRPAGIILDLRAGGGALHDVVNVADKFLDAGRIGSTTIAEAETIHRSNDGCLFEDIPIVVLTSTTSSSSSAFLAAALQDRDRAVVVGEPTNGASYLRSQFDLNNGDKVIIPSGYIRRINGTKLFTLENPILITHNARRRMRDENFNRKSANMVFPNFVVFADRNTPELLAAVSKQPESKTHNDPILTNAVSVLRRMTGSTD</sequence>
<dbReference type="CDD" id="cd06782">
    <property type="entry name" value="cpPDZ_CPP-like"/>
    <property type="match status" value="1"/>
</dbReference>
<dbReference type="GO" id="GO:0030288">
    <property type="term" value="C:outer membrane-bounded periplasmic space"/>
    <property type="evidence" value="ECO:0007669"/>
    <property type="project" value="TreeGrafter"/>
</dbReference>
<name>A0A5B9PHG9_9BACT</name>
<dbReference type="PROSITE" id="PS50106">
    <property type="entry name" value="PDZ"/>
    <property type="match status" value="1"/>
</dbReference>
<dbReference type="STRING" id="980251.GCA_001642875_00907"/>
<evidence type="ECO:0000313" key="3">
    <source>
        <dbReference type="Proteomes" id="UP000322214"/>
    </source>
</evidence>
<reference evidence="2 3" key="1">
    <citation type="submission" date="2019-08" db="EMBL/GenBank/DDBJ databases">
        <title>Deep-cultivation of Planctomycetes and their phenomic and genomic characterization uncovers novel biology.</title>
        <authorList>
            <person name="Wiegand S."/>
            <person name="Jogler M."/>
            <person name="Boedeker C."/>
            <person name="Pinto D."/>
            <person name="Vollmers J."/>
            <person name="Rivas-Marin E."/>
            <person name="Kohn T."/>
            <person name="Peeters S.H."/>
            <person name="Heuer A."/>
            <person name="Rast P."/>
            <person name="Oberbeckmann S."/>
            <person name="Bunk B."/>
            <person name="Jeske O."/>
            <person name="Meyerdierks A."/>
            <person name="Storesund J.E."/>
            <person name="Kallscheuer N."/>
            <person name="Luecker S."/>
            <person name="Lage O.M."/>
            <person name="Pohl T."/>
            <person name="Merkel B.J."/>
            <person name="Hornburger P."/>
            <person name="Mueller R.-W."/>
            <person name="Bruemmer F."/>
            <person name="Labrenz M."/>
            <person name="Spormann A.M."/>
            <person name="Op den Camp H."/>
            <person name="Overmann J."/>
            <person name="Amann R."/>
            <person name="Jetten M.S.M."/>
            <person name="Mascher T."/>
            <person name="Medema M.H."/>
            <person name="Devos D.P."/>
            <person name="Kaster A.-K."/>
            <person name="Ovreas L."/>
            <person name="Rohde M."/>
            <person name="Galperin M.Y."/>
            <person name="Jogler C."/>
        </authorList>
    </citation>
    <scope>NUCLEOTIDE SEQUENCE [LARGE SCALE GENOMIC DNA]</scope>
    <source>
        <strain evidence="2 3">FC18</strain>
    </source>
</reference>
<dbReference type="KEGG" id="mff:MFFC18_46620"/>
<evidence type="ECO:0000259" key="1">
    <source>
        <dbReference type="PROSITE" id="PS50106"/>
    </source>
</evidence>
<keyword evidence="2" id="KW-0378">Hydrolase</keyword>
<dbReference type="InterPro" id="IPR005151">
    <property type="entry name" value="Tail-specific_protease"/>
</dbReference>
<dbReference type="Proteomes" id="UP000322214">
    <property type="component" value="Chromosome"/>
</dbReference>
<dbReference type="AlphaFoldDB" id="A0A5B9PHG9"/>
<evidence type="ECO:0000313" key="2">
    <source>
        <dbReference type="EMBL" id="QEG24740.1"/>
    </source>
</evidence>
<gene>
    <name evidence="2" type="ORF">MFFC18_46620</name>
</gene>
<dbReference type="Gene3D" id="3.90.226.10">
    <property type="entry name" value="2-enoyl-CoA Hydratase, Chain A, domain 1"/>
    <property type="match status" value="1"/>
</dbReference>